<dbReference type="Proteomes" id="UP001497444">
    <property type="component" value="Chromosome 13"/>
</dbReference>
<keyword evidence="3" id="KW-1185">Reference proteome</keyword>
<reference evidence="2" key="1">
    <citation type="submission" date="2024-02" db="EMBL/GenBank/DDBJ databases">
        <authorList>
            <consortium name="ELIXIR-Norway"/>
            <consortium name="Elixir Norway"/>
        </authorList>
    </citation>
    <scope>NUCLEOTIDE SEQUENCE</scope>
</reference>
<feature type="region of interest" description="Disordered" evidence="1">
    <location>
        <begin position="1"/>
        <end position="29"/>
    </location>
</feature>
<organism evidence="2 3">
    <name type="scientific">Sphagnum jensenii</name>
    <dbReference type="NCBI Taxonomy" id="128206"/>
    <lineage>
        <taxon>Eukaryota</taxon>
        <taxon>Viridiplantae</taxon>
        <taxon>Streptophyta</taxon>
        <taxon>Embryophyta</taxon>
        <taxon>Bryophyta</taxon>
        <taxon>Sphagnophytina</taxon>
        <taxon>Sphagnopsida</taxon>
        <taxon>Sphagnales</taxon>
        <taxon>Sphagnaceae</taxon>
        <taxon>Sphagnum</taxon>
    </lineage>
</organism>
<sequence>MHLDRPAGTSYAGIPERAGFSAESSGEGSAAVPIGCIWTVHLEPYRKSPASPREALAKARLVSTRDPVPSSSSSSSFPPPRLLPSLVQLPKDSQGEIYVKLGRFSLWADVNELPYTIMVKTAP</sequence>
<evidence type="ECO:0000256" key="1">
    <source>
        <dbReference type="SAM" id="MobiDB-lite"/>
    </source>
</evidence>
<feature type="compositionally biased region" description="Low complexity" evidence="1">
    <location>
        <begin position="67"/>
        <end position="76"/>
    </location>
</feature>
<accession>A0ABP0W5U5</accession>
<gene>
    <name evidence="2" type="ORF">CSSPJE1EN1_LOCUS6761</name>
</gene>
<feature type="region of interest" description="Disordered" evidence="1">
    <location>
        <begin position="48"/>
        <end position="82"/>
    </location>
</feature>
<proteinExistence type="predicted"/>
<protein>
    <submittedName>
        <fullName evidence="2">Uncharacterized protein</fullName>
    </submittedName>
</protein>
<dbReference type="EMBL" id="OZ020108">
    <property type="protein sequence ID" value="CAK9261283.1"/>
    <property type="molecule type" value="Genomic_DNA"/>
</dbReference>
<feature type="compositionally biased region" description="Low complexity" evidence="1">
    <location>
        <begin position="16"/>
        <end position="29"/>
    </location>
</feature>
<evidence type="ECO:0000313" key="2">
    <source>
        <dbReference type="EMBL" id="CAK9261283.1"/>
    </source>
</evidence>
<name>A0ABP0W5U5_9BRYO</name>
<evidence type="ECO:0000313" key="3">
    <source>
        <dbReference type="Proteomes" id="UP001497444"/>
    </source>
</evidence>